<reference evidence="2 3" key="3">
    <citation type="journal article" date="2014" name="Genome Biol. Evol.">
        <title>Genome evolution and plasticity of Serratia marcescens, an important multidrug-resistant nosocomial pathogen.</title>
        <authorList>
            <person name="Iguchi A."/>
            <person name="Nagaya Y."/>
            <person name="Pradel E."/>
            <person name="Ooka T."/>
            <person name="Ogura Y."/>
            <person name="Katsura K."/>
            <person name="Kurokawa K."/>
            <person name="Oshima K."/>
            <person name="Hattori M."/>
            <person name="Parkhill J."/>
            <person name="Sebaihia M."/>
            <person name="Coulthurst S.J."/>
            <person name="Gotoh N."/>
            <person name="Thomson N.R."/>
            <person name="Ewbank J.J."/>
            <person name="Hayashi T."/>
        </authorList>
    </citation>
    <scope>NUCLEOTIDE SEQUENCE [LARGE SCALE GENOMIC DNA]</scope>
    <source>
        <strain evidence="2 3">Db11</strain>
    </source>
</reference>
<dbReference type="EMBL" id="HG326223">
    <property type="protein sequence ID" value="CDG11186.1"/>
    <property type="molecule type" value="Genomic_DNA"/>
</dbReference>
<dbReference type="AlphaFoldDB" id="A0ABC9IEM6"/>
<dbReference type="Proteomes" id="UP000018979">
    <property type="component" value="Chromosome I"/>
</dbReference>
<dbReference type="PROSITE" id="PS51736">
    <property type="entry name" value="RECOMBINASES_3"/>
    <property type="match status" value="1"/>
</dbReference>
<evidence type="ECO:0000259" key="1">
    <source>
        <dbReference type="PROSITE" id="PS51736"/>
    </source>
</evidence>
<proteinExistence type="predicted"/>
<evidence type="ECO:0000313" key="3">
    <source>
        <dbReference type="Proteomes" id="UP000018979"/>
    </source>
</evidence>
<sequence>MQLLLDFLQPGDTLMVTRVNRLARSIKDL</sequence>
<dbReference type="KEGG" id="smac:SMDB11_0603A"/>
<name>A0ABC9IEM6_SERMA</name>
<organism evidence="2 3">
    <name type="scientific">Serratia marcescens subsp. marcescens Db11</name>
    <dbReference type="NCBI Taxonomy" id="273526"/>
    <lineage>
        <taxon>Bacteria</taxon>
        <taxon>Pseudomonadati</taxon>
        <taxon>Pseudomonadota</taxon>
        <taxon>Gammaproteobacteria</taxon>
        <taxon>Enterobacterales</taxon>
        <taxon>Yersiniaceae</taxon>
        <taxon>Serratia</taxon>
    </lineage>
</organism>
<protein>
    <submittedName>
        <fullName evidence="2">DNA invertase</fullName>
    </submittedName>
</protein>
<dbReference type="InterPro" id="IPR006119">
    <property type="entry name" value="Resolv_N"/>
</dbReference>
<accession>A0ABC9IEM6</accession>
<evidence type="ECO:0000313" key="2">
    <source>
        <dbReference type="EMBL" id="CDG11186.1"/>
    </source>
</evidence>
<dbReference type="InterPro" id="IPR036162">
    <property type="entry name" value="Resolvase-like_N_sf"/>
</dbReference>
<reference evidence="3" key="2">
    <citation type="submission" date="2013-11" db="EMBL/GenBank/DDBJ databases">
        <title>Genome sequences of clinical and environmental isolates of Serratia marcescens.</title>
        <authorList>
            <person name="Iguchi A."/>
            <person name="Komatsu H."/>
            <person name="Nagaya Y."/>
            <person name="Ogura Y."/>
            <person name="Katsura K."/>
            <person name="Kurokawa K."/>
            <person name="Ooka T."/>
            <person name="Hattori M."/>
            <person name="Gotoh N."/>
            <person name="Thomson N."/>
            <person name="Hayashi T."/>
        </authorList>
    </citation>
    <scope>NUCLEOTIDE SEQUENCE [LARGE SCALE GENOMIC DNA]</scope>
    <source>
        <strain evidence="3">Db11</strain>
    </source>
</reference>
<gene>
    <name evidence="2" type="ORF">SMDB11_0603A</name>
</gene>
<feature type="domain" description="Resolvase/invertase-type recombinase catalytic" evidence="1">
    <location>
        <begin position="1"/>
        <end position="29"/>
    </location>
</feature>
<dbReference type="SUPFAM" id="SSF53041">
    <property type="entry name" value="Resolvase-like"/>
    <property type="match status" value="1"/>
</dbReference>
<reference evidence="2 3" key="1">
    <citation type="submission" date="2013-06" db="EMBL/GenBank/DDBJ databases">
        <authorList>
            <person name="Aslett M."/>
        </authorList>
    </citation>
    <scope>NUCLEOTIDE SEQUENCE [LARGE SCALE GENOMIC DNA]</scope>
    <source>
        <strain evidence="2 3">Db11</strain>
    </source>
</reference>